<gene>
    <name evidence="2" type="ORF">CUNI_LOCUS3533</name>
</gene>
<feature type="non-terminal residue" evidence="2">
    <location>
        <position position="57"/>
    </location>
</feature>
<evidence type="ECO:0000313" key="3">
    <source>
        <dbReference type="Proteomes" id="UP000678393"/>
    </source>
</evidence>
<dbReference type="AlphaFoldDB" id="A0A8S3YRB2"/>
<feature type="non-terminal residue" evidence="2">
    <location>
        <position position="1"/>
    </location>
</feature>
<feature type="region of interest" description="Disordered" evidence="1">
    <location>
        <begin position="1"/>
        <end position="57"/>
    </location>
</feature>
<name>A0A8S3YRB2_9EUPU</name>
<dbReference type="EMBL" id="CAJHNH020000480">
    <property type="protein sequence ID" value="CAG5117975.1"/>
    <property type="molecule type" value="Genomic_DNA"/>
</dbReference>
<evidence type="ECO:0000313" key="2">
    <source>
        <dbReference type="EMBL" id="CAG5117975.1"/>
    </source>
</evidence>
<proteinExistence type="predicted"/>
<accession>A0A8S3YRB2</accession>
<evidence type="ECO:0000256" key="1">
    <source>
        <dbReference type="SAM" id="MobiDB-lite"/>
    </source>
</evidence>
<sequence length="57" mass="6031">SGHCPHGVQQRTASAHAHAGASRPHGPADSGRERNPHPRDPVSTTASTWSTHTCRTI</sequence>
<organism evidence="2 3">
    <name type="scientific">Candidula unifasciata</name>
    <dbReference type="NCBI Taxonomy" id="100452"/>
    <lineage>
        <taxon>Eukaryota</taxon>
        <taxon>Metazoa</taxon>
        <taxon>Spiralia</taxon>
        <taxon>Lophotrochozoa</taxon>
        <taxon>Mollusca</taxon>
        <taxon>Gastropoda</taxon>
        <taxon>Heterobranchia</taxon>
        <taxon>Euthyneura</taxon>
        <taxon>Panpulmonata</taxon>
        <taxon>Eupulmonata</taxon>
        <taxon>Stylommatophora</taxon>
        <taxon>Helicina</taxon>
        <taxon>Helicoidea</taxon>
        <taxon>Geomitridae</taxon>
        <taxon>Candidula</taxon>
    </lineage>
</organism>
<feature type="compositionally biased region" description="Basic and acidic residues" evidence="1">
    <location>
        <begin position="30"/>
        <end position="40"/>
    </location>
</feature>
<comment type="caution">
    <text evidence="2">The sequence shown here is derived from an EMBL/GenBank/DDBJ whole genome shotgun (WGS) entry which is preliminary data.</text>
</comment>
<reference evidence="2" key="1">
    <citation type="submission" date="2021-04" db="EMBL/GenBank/DDBJ databases">
        <authorList>
            <consortium name="Molecular Ecology Group"/>
        </authorList>
    </citation>
    <scope>NUCLEOTIDE SEQUENCE</scope>
</reference>
<dbReference type="Proteomes" id="UP000678393">
    <property type="component" value="Unassembled WGS sequence"/>
</dbReference>
<protein>
    <submittedName>
        <fullName evidence="2">Uncharacterized protein</fullName>
    </submittedName>
</protein>
<feature type="compositionally biased region" description="Polar residues" evidence="1">
    <location>
        <begin position="42"/>
        <end position="57"/>
    </location>
</feature>
<keyword evidence="3" id="KW-1185">Reference proteome</keyword>